<dbReference type="EMBL" id="WNKQ01000003">
    <property type="protein sequence ID" value="KAF5852776.1"/>
    <property type="molecule type" value="Genomic_DNA"/>
</dbReference>
<accession>A0A8H5ZM26</accession>
<dbReference type="AlphaFoldDB" id="A0A8H5ZM26"/>
<evidence type="ECO:0008006" key="4">
    <source>
        <dbReference type="Google" id="ProtNLM"/>
    </source>
</evidence>
<dbReference type="InterPro" id="IPR047122">
    <property type="entry name" value="Trans-enoyl_RdTase-like"/>
</dbReference>
<evidence type="ECO:0000313" key="2">
    <source>
        <dbReference type="EMBL" id="KAF5852776.1"/>
    </source>
</evidence>
<dbReference type="GO" id="GO:0016651">
    <property type="term" value="F:oxidoreductase activity, acting on NAD(P)H"/>
    <property type="evidence" value="ECO:0007669"/>
    <property type="project" value="InterPro"/>
</dbReference>
<dbReference type="Proteomes" id="UP000624244">
    <property type="component" value="Unassembled WGS sequence"/>
</dbReference>
<evidence type="ECO:0000313" key="3">
    <source>
        <dbReference type="Proteomes" id="UP000624244"/>
    </source>
</evidence>
<reference evidence="2" key="1">
    <citation type="submission" date="2019-11" db="EMBL/GenBank/DDBJ databases">
        <title>Bipolaris sorokiniana Genome sequencing.</title>
        <authorList>
            <person name="Wang H."/>
        </authorList>
    </citation>
    <scope>NUCLEOTIDE SEQUENCE</scope>
</reference>
<dbReference type="InterPro" id="IPR036291">
    <property type="entry name" value="NAD(P)-bd_dom_sf"/>
</dbReference>
<comment type="caution">
    <text evidence="2">The sequence shown here is derived from an EMBL/GenBank/DDBJ whole genome shotgun (WGS) entry which is preliminary data.</text>
</comment>
<protein>
    <recommendedName>
        <fullName evidence="4">Alcohol dehydrogenase-like C-terminal domain-containing protein</fullName>
    </recommendedName>
</protein>
<gene>
    <name evidence="2" type="ORF">GGP41_008222</name>
</gene>
<sequence length="195" mass="21042">MSIVVRTTADALFNVLGVPFAEIKASGMLTKNGILIWGGGNAVGWAAIQLAKAAGISPTISTASSSHHQILRDLGSTNCFDYRDDDVVTKIQIAIDQSGQPLKLIFYSVCTNGQAPSTSRFDAINTASGAIFTGTLLVLSDKNKRIWCLAAQVWDLNLPPPIGSISANKEWELRLIETVSWATENYGKGFRRRAD</sequence>
<evidence type="ECO:0000256" key="1">
    <source>
        <dbReference type="ARBA" id="ARBA00023002"/>
    </source>
</evidence>
<keyword evidence="1" id="KW-0560">Oxidoreductase</keyword>
<dbReference type="PANTHER" id="PTHR45348">
    <property type="entry name" value="HYPOTHETICAL OXIDOREDUCTASE (EUROFUNG)"/>
    <property type="match status" value="1"/>
</dbReference>
<name>A0A8H5ZM26_COCSA</name>
<proteinExistence type="predicted"/>
<organism evidence="2 3">
    <name type="scientific">Cochliobolus sativus</name>
    <name type="common">Common root rot and spot blotch fungus</name>
    <name type="synonym">Bipolaris sorokiniana</name>
    <dbReference type="NCBI Taxonomy" id="45130"/>
    <lineage>
        <taxon>Eukaryota</taxon>
        <taxon>Fungi</taxon>
        <taxon>Dikarya</taxon>
        <taxon>Ascomycota</taxon>
        <taxon>Pezizomycotina</taxon>
        <taxon>Dothideomycetes</taxon>
        <taxon>Pleosporomycetidae</taxon>
        <taxon>Pleosporales</taxon>
        <taxon>Pleosporineae</taxon>
        <taxon>Pleosporaceae</taxon>
        <taxon>Bipolaris</taxon>
    </lineage>
</organism>
<dbReference type="SUPFAM" id="SSF51735">
    <property type="entry name" value="NAD(P)-binding Rossmann-fold domains"/>
    <property type="match status" value="1"/>
</dbReference>
<dbReference type="Gene3D" id="3.40.50.720">
    <property type="entry name" value="NAD(P)-binding Rossmann-like Domain"/>
    <property type="match status" value="1"/>
</dbReference>